<evidence type="ECO:0000313" key="3">
    <source>
        <dbReference type="Proteomes" id="UP000515489"/>
    </source>
</evidence>
<dbReference type="EMBL" id="CP060202">
    <property type="protein sequence ID" value="QNH63099.1"/>
    <property type="molecule type" value="Genomic_DNA"/>
</dbReference>
<protein>
    <submittedName>
        <fullName evidence="2">Uncharacterized protein</fullName>
    </submittedName>
</protein>
<organism evidence="2 3">
    <name type="scientific">Hymenobacter sediminicola</name>
    <dbReference type="NCBI Taxonomy" id="2761579"/>
    <lineage>
        <taxon>Bacteria</taxon>
        <taxon>Pseudomonadati</taxon>
        <taxon>Bacteroidota</taxon>
        <taxon>Cytophagia</taxon>
        <taxon>Cytophagales</taxon>
        <taxon>Hymenobacteraceae</taxon>
        <taxon>Hymenobacter</taxon>
    </lineage>
</organism>
<dbReference type="Proteomes" id="UP000515489">
    <property type="component" value="Chromosome"/>
</dbReference>
<keyword evidence="3" id="KW-1185">Reference proteome</keyword>
<reference evidence="2 3" key="1">
    <citation type="submission" date="2020-08" db="EMBL/GenBank/DDBJ databases">
        <title>Hymenobacter sp. S2-20-2 genome sequencing.</title>
        <authorList>
            <person name="Jin L."/>
        </authorList>
    </citation>
    <scope>NUCLEOTIDE SEQUENCE [LARGE SCALE GENOMIC DNA]</scope>
    <source>
        <strain evidence="2 3">S2-20-2</strain>
    </source>
</reference>
<gene>
    <name evidence="2" type="ORF">H4317_04635</name>
</gene>
<keyword evidence="1" id="KW-0732">Signal</keyword>
<proteinExistence type="predicted"/>
<evidence type="ECO:0000256" key="1">
    <source>
        <dbReference type="SAM" id="SignalP"/>
    </source>
</evidence>
<feature type="chain" id="PRO_5028910375" evidence="1">
    <location>
        <begin position="19"/>
        <end position="163"/>
    </location>
</feature>
<name>A0A7G7W9Q6_9BACT</name>
<dbReference type="KEGG" id="hsk:H4317_04635"/>
<accession>A0A7G7W9Q6</accession>
<feature type="signal peptide" evidence="1">
    <location>
        <begin position="1"/>
        <end position="18"/>
    </location>
</feature>
<dbReference type="PROSITE" id="PS51257">
    <property type="entry name" value="PROKAR_LIPOPROTEIN"/>
    <property type="match status" value="1"/>
</dbReference>
<sequence>MRPSLLLLLAGLLTISLATSCKKDADSASHETSELVFGQFYGFCAGERCIEIYRLNTDAGTLEEDTADRYPHLAQAYTGQYIPLAASYYAQVRDLPQLIPAQLLQQPDGTIGTPDAADGGGYYVSLFDNGTRRFWLIDTQKNNIPDALHPLVDTLRVRIQRLP</sequence>
<evidence type="ECO:0000313" key="2">
    <source>
        <dbReference type="EMBL" id="QNH63099.1"/>
    </source>
</evidence>
<dbReference type="AlphaFoldDB" id="A0A7G7W9Q6"/>
<dbReference type="RefSeq" id="WP_185888981.1">
    <property type="nucleotide sequence ID" value="NZ_CP060202.1"/>
</dbReference>